<organism evidence="3 5">
    <name type="scientific">Plasmodium knowlesi (strain H)</name>
    <dbReference type="NCBI Taxonomy" id="5851"/>
    <lineage>
        <taxon>Eukaryota</taxon>
        <taxon>Sar</taxon>
        <taxon>Alveolata</taxon>
        <taxon>Apicomplexa</taxon>
        <taxon>Aconoidasida</taxon>
        <taxon>Haemosporida</taxon>
        <taxon>Plasmodiidae</taxon>
        <taxon>Plasmodium</taxon>
        <taxon>Plasmodium (Plasmodium)</taxon>
    </lineage>
</organism>
<proteinExistence type="predicted"/>
<dbReference type="Gene3D" id="6.10.280.180">
    <property type="entry name" value="Plasmodium RESA, N-terminal helical domain"/>
    <property type="match status" value="1"/>
</dbReference>
<dbReference type="InterPro" id="IPR044885">
    <property type="entry name" value="PRESA_N_sf"/>
</dbReference>
<reference evidence="6" key="1">
    <citation type="submission" date="2016-05" db="EMBL/GenBank/DDBJ databases">
        <authorList>
            <person name="Sharaf Hazem."/>
        </authorList>
    </citation>
    <scope>NUCLEOTIDE SEQUENCE [LARGE SCALE GENOMIC DNA]</scope>
    <source>
        <strain evidence="6">H</strain>
    </source>
</reference>
<feature type="transmembrane region" description="Helical" evidence="1">
    <location>
        <begin position="34"/>
        <end position="54"/>
    </location>
</feature>
<sequence length="266" mass="30898">MVLPKSRASRNASEYARQNAKNEGFSSYSVRTRAFFGASFFALLYILLLNIFTYESDNHAIPYLRLNHRTIRSLGQRIMLTTCGPQVRQHAPNQGCQKKNNKPLPGETVEDYLERSCRRVELTDEMKDRLKSCHPHITEEDMFKWYSTLYNDHVSIFKDLIERLNVATHMLAANCKQDKCFQNKCRSHLYKKLGKELIKLSDKDDDGGFKRFLKESKICSTSDFTKFLEDSMNAWNDFIKEHEEVAYAELKEALQSGTLKKTKGKN</sequence>
<dbReference type="InterPro" id="IPR019111">
    <property type="entry name" value="PRESA_N"/>
</dbReference>
<name>A0A1A7VQ36_PLAKH</name>
<dbReference type="Proteomes" id="UP000182142">
    <property type="component" value="Unassembled WGS sequence"/>
</dbReference>
<gene>
    <name evidence="3" type="ORF">PKNA1_C2_0622900</name>
    <name evidence="4" type="ORF">PKNA1_H1_0622900</name>
</gene>
<accession>A0A1A7VQ36</accession>
<evidence type="ECO:0000313" key="5">
    <source>
        <dbReference type="Proteomes" id="UP000182128"/>
    </source>
</evidence>
<dbReference type="OrthoDB" id="382767at2759"/>
<dbReference type="Pfam" id="PF09687">
    <property type="entry name" value="PRESAN"/>
    <property type="match status" value="1"/>
</dbReference>
<dbReference type="AlphaFoldDB" id="A0A1A7VQ36"/>
<dbReference type="Proteomes" id="UP000182128">
    <property type="component" value="Unassembled WGS sequence"/>
</dbReference>
<keyword evidence="1" id="KW-0812">Transmembrane</keyword>
<keyword evidence="1" id="KW-0472">Membrane</keyword>
<evidence type="ECO:0000313" key="4">
    <source>
        <dbReference type="EMBL" id="SBO26088.1"/>
    </source>
</evidence>
<keyword evidence="1" id="KW-1133">Transmembrane helix</keyword>
<evidence type="ECO:0000313" key="3">
    <source>
        <dbReference type="EMBL" id="SBO24056.1"/>
    </source>
</evidence>
<dbReference type="EMBL" id="CWHR02000008">
    <property type="protein sequence ID" value="SBO26088.1"/>
    <property type="molecule type" value="Genomic_DNA"/>
</dbReference>
<reference evidence="3" key="3">
    <citation type="submission" date="2016-05" db="EMBL/GenBank/DDBJ databases">
        <authorList>
            <person name="Lavstsen T."/>
            <person name="Jespersen J.S."/>
        </authorList>
    </citation>
    <scope>NUCLEOTIDE SEQUENCE [LARGE SCALE GENOMIC DNA]</scope>
</reference>
<protein>
    <recommendedName>
        <fullName evidence="2">Plasmodium RESA N-terminal domain-containing protein</fullName>
    </recommendedName>
</protein>
<feature type="domain" description="Plasmodium RESA N-terminal" evidence="2">
    <location>
        <begin position="124"/>
        <end position="244"/>
    </location>
</feature>
<evidence type="ECO:0000256" key="1">
    <source>
        <dbReference type="SAM" id="Phobius"/>
    </source>
</evidence>
<evidence type="ECO:0000259" key="2">
    <source>
        <dbReference type="Pfam" id="PF09687"/>
    </source>
</evidence>
<reference evidence="5" key="2">
    <citation type="submission" date="2016-05" db="EMBL/GenBank/DDBJ databases">
        <authorList>
            <person name="Sharaf H."/>
        </authorList>
    </citation>
    <scope>NUCLEOTIDE SEQUENCE [LARGE SCALE GENOMIC DNA]</scope>
    <source>
        <strain evidence="5">H</strain>
    </source>
</reference>
<evidence type="ECO:0000313" key="6">
    <source>
        <dbReference type="Proteomes" id="UP000182142"/>
    </source>
</evidence>
<dbReference type="VEuPathDB" id="PlasmoDB:PKNH_0622900"/>
<dbReference type="EMBL" id="CWHQ02000009">
    <property type="protein sequence ID" value="SBO24056.1"/>
    <property type="molecule type" value="Genomic_DNA"/>
</dbReference>